<sequence length="85" mass="10115">MQCPFNLKSLEIVRFFFRRKFLKVCSKSNSLDLSESFFIKITVFFMKDIARNIKALGKNYFIHLLKKLKLGICLTIFQNIKFTKI</sequence>
<comment type="caution">
    <text evidence="1">The sequence shown here is derived from an EMBL/GenBank/DDBJ whole genome shotgun (WGS) entry which is preliminary data.</text>
</comment>
<dbReference type="AlphaFoldDB" id="A0A3M7QZ80"/>
<dbReference type="Proteomes" id="UP000276133">
    <property type="component" value="Unassembled WGS sequence"/>
</dbReference>
<dbReference type="EMBL" id="REGN01004708">
    <property type="protein sequence ID" value="RNA16424.1"/>
    <property type="molecule type" value="Genomic_DNA"/>
</dbReference>
<protein>
    <submittedName>
        <fullName evidence="1">Uncharacterized protein</fullName>
    </submittedName>
</protein>
<accession>A0A3M7QZ80</accession>
<name>A0A3M7QZ80_BRAPC</name>
<gene>
    <name evidence="1" type="ORF">BpHYR1_042690</name>
</gene>
<evidence type="ECO:0000313" key="2">
    <source>
        <dbReference type="Proteomes" id="UP000276133"/>
    </source>
</evidence>
<organism evidence="1 2">
    <name type="scientific">Brachionus plicatilis</name>
    <name type="common">Marine rotifer</name>
    <name type="synonym">Brachionus muelleri</name>
    <dbReference type="NCBI Taxonomy" id="10195"/>
    <lineage>
        <taxon>Eukaryota</taxon>
        <taxon>Metazoa</taxon>
        <taxon>Spiralia</taxon>
        <taxon>Gnathifera</taxon>
        <taxon>Rotifera</taxon>
        <taxon>Eurotatoria</taxon>
        <taxon>Monogononta</taxon>
        <taxon>Pseudotrocha</taxon>
        <taxon>Ploima</taxon>
        <taxon>Brachionidae</taxon>
        <taxon>Brachionus</taxon>
    </lineage>
</organism>
<reference evidence="1 2" key="1">
    <citation type="journal article" date="2018" name="Sci. Rep.">
        <title>Genomic signatures of local adaptation to the degree of environmental predictability in rotifers.</title>
        <authorList>
            <person name="Franch-Gras L."/>
            <person name="Hahn C."/>
            <person name="Garcia-Roger E.M."/>
            <person name="Carmona M.J."/>
            <person name="Serra M."/>
            <person name="Gomez A."/>
        </authorList>
    </citation>
    <scope>NUCLEOTIDE SEQUENCE [LARGE SCALE GENOMIC DNA]</scope>
    <source>
        <strain evidence="1">HYR1</strain>
    </source>
</reference>
<evidence type="ECO:0000313" key="1">
    <source>
        <dbReference type="EMBL" id="RNA16424.1"/>
    </source>
</evidence>
<proteinExistence type="predicted"/>
<keyword evidence="2" id="KW-1185">Reference proteome</keyword>